<comment type="subunit">
    <text evidence="4 9">Component of 250-400 kDa complexes called cytochrome oxidase assembly intermediates or COA complexes.</text>
</comment>
<dbReference type="Pfam" id="PF09813">
    <property type="entry name" value="Coa3_cc"/>
    <property type="match status" value="1"/>
</dbReference>
<evidence type="ECO:0000256" key="3">
    <source>
        <dbReference type="ARBA" id="ARBA00007035"/>
    </source>
</evidence>
<protein>
    <recommendedName>
        <fullName evidence="9">Cytochrome c oxidase assembly factor 3</fullName>
    </recommendedName>
</protein>
<evidence type="ECO:0000256" key="1">
    <source>
        <dbReference type="ARBA" id="ARBA00003064"/>
    </source>
</evidence>
<gene>
    <name evidence="11" type="ORF">CDD82_2111</name>
</gene>
<dbReference type="PANTHER" id="PTHR15642">
    <property type="entry name" value="CYTOCHROME C OXIDASE ASSEMBLY FACTOR 3, MITOCHONDRIAL"/>
    <property type="match status" value="1"/>
</dbReference>
<comment type="function">
    <text evidence="1 9">Required for assembly of cytochrome c oxidase (complex IV).</text>
</comment>
<keyword evidence="8 9" id="KW-0472">Membrane</keyword>
<evidence type="ECO:0000256" key="2">
    <source>
        <dbReference type="ARBA" id="ARBA00004304"/>
    </source>
</evidence>
<comment type="subcellular location">
    <subcellularLocation>
        <location evidence="2">Mitochondrion membrane</location>
        <topology evidence="2">Single-pass membrane protein</topology>
    </subcellularLocation>
</comment>
<keyword evidence="12" id="KW-1185">Reference proteome</keyword>
<dbReference type="Proteomes" id="UP000224854">
    <property type="component" value="Unassembled WGS sequence"/>
</dbReference>
<evidence type="ECO:0000256" key="5">
    <source>
        <dbReference type="ARBA" id="ARBA00022692"/>
    </source>
</evidence>
<evidence type="ECO:0000313" key="11">
    <source>
        <dbReference type="EMBL" id="PHH79886.1"/>
    </source>
</evidence>
<evidence type="ECO:0000256" key="4">
    <source>
        <dbReference type="ARBA" id="ARBA00011351"/>
    </source>
</evidence>
<evidence type="ECO:0000256" key="7">
    <source>
        <dbReference type="ARBA" id="ARBA00023128"/>
    </source>
</evidence>
<proteinExistence type="inferred from homology"/>
<evidence type="ECO:0000256" key="9">
    <source>
        <dbReference type="RuleBase" id="RU367056"/>
    </source>
</evidence>
<comment type="caution">
    <text evidence="11">The sequence shown here is derived from an EMBL/GenBank/DDBJ whole genome shotgun (WGS) entry which is preliminary data.</text>
</comment>
<dbReference type="InterPro" id="IPR041752">
    <property type="entry name" value="Coa3"/>
</dbReference>
<name>A0A2C5ZIS9_9HYPO</name>
<comment type="similarity">
    <text evidence="3 9">Belongs to the COA3 family.</text>
</comment>
<dbReference type="AlphaFoldDB" id="A0A2C5ZIS9"/>
<evidence type="ECO:0000256" key="8">
    <source>
        <dbReference type="ARBA" id="ARBA00023136"/>
    </source>
</evidence>
<keyword evidence="5 9" id="KW-0812">Transmembrane</keyword>
<dbReference type="GO" id="GO:0033617">
    <property type="term" value="P:mitochondrial respiratory chain complex IV assembly"/>
    <property type="evidence" value="ECO:0007669"/>
    <property type="project" value="UniProtKB-UniRule"/>
</dbReference>
<keyword evidence="7 9" id="KW-0496">Mitochondrion</keyword>
<evidence type="ECO:0000313" key="12">
    <source>
        <dbReference type="Proteomes" id="UP000224854"/>
    </source>
</evidence>
<evidence type="ECO:0000259" key="10">
    <source>
        <dbReference type="Pfam" id="PF09813"/>
    </source>
</evidence>
<evidence type="ECO:0000256" key="6">
    <source>
        <dbReference type="ARBA" id="ARBA00022989"/>
    </source>
</evidence>
<dbReference type="GO" id="GO:0005743">
    <property type="term" value="C:mitochondrial inner membrane"/>
    <property type="evidence" value="ECO:0007669"/>
    <property type="project" value="UniProtKB-UniRule"/>
</dbReference>
<reference evidence="11 12" key="1">
    <citation type="submission" date="2017-06" db="EMBL/GenBank/DDBJ databases">
        <title>Ant-infecting Ophiocordyceps genomes reveal a high diversity of potential behavioral manipulation genes and a possible major role for enterotoxins.</title>
        <authorList>
            <person name="De Bekker C."/>
            <person name="Evans H.C."/>
            <person name="Brachmann A."/>
            <person name="Hughes D.P."/>
        </authorList>
    </citation>
    <scope>NUCLEOTIDE SEQUENCE [LARGE SCALE GENOMIC DNA]</scope>
    <source>
        <strain evidence="11 12">1348a</strain>
    </source>
</reference>
<feature type="transmembrane region" description="Helical" evidence="9">
    <location>
        <begin position="27"/>
        <end position="48"/>
    </location>
</feature>
<dbReference type="InterPro" id="IPR018628">
    <property type="entry name" value="Coa3_CC"/>
</dbReference>
<dbReference type="OrthoDB" id="10018333at2759"/>
<sequence>MFNDPQSSYYNCRQDFGPALIRARRPFVVKNALTGLGLLALTGGIYYYTLRAVGQDNFEDVKVPDTPRQPPKKIDP</sequence>
<keyword evidence="9" id="KW-0999">Mitochondrion inner membrane</keyword>
<dbReference type="EMBL" id="NJEU01000171">
    <property type="protein sequence ID" value="PHH79886.1"/>
    <property type="molecule type" value="Genomic_DNA"/>
</dbReference>
<dbReference type="PANTHER" id="PTHR15642:SF3">
    <property type="entry name" value="CYTOCHROME C OXIDASE ASSEMBLY FACTOR 3 HOMOLOG, MITOCHONDRIAL"/>
    <property type="match status" value="1"/>
</dbReference>
<accession>A0A2C5ZIS9</accession>
<keyword evidence="6 9" id="KW-1133">Transmembrane helix</keyword>
<organism evidence="11 12">
    <name type="scientific">Ophiocordyceps australis</name>
    <dbReference type="NCBI Taxonomy" id="1399860"/>
    <lineage>
        <taxon>Eukaryota</taxon>
        <taxon>Fungi</taxon>
        <taxon>Dikarya</taxon>
        <taxon>Ascomycota</taxon>
        <taxon>Pezizomycotina</taxon>
        <taxon>Sordariomycetes</taxon>
        <taxon>Hypocreomycetidae</taxon>
        <taxon>Hypocreales</taxon>
        <taxon>Ophiocordycipitaceae</taxon>
        <taxon>Ophiocordyceps</taxon>
    </lineage>
</organism>
<feature type="domain" description="Cytochrome c oxidase assembly factor 3 mitochondrial coiled-coil" evidence="10">
    <location>
        <begin position="20"/>
        <end position="60"/>
    </location>
</feature>